<dbReference type="EMBL" id="KJ477684">
    <property type="protein sequence ID" value="AHY83532.1"/>
    <property type="molecule type" value="Genomic_DNA"/>
</dbReference>
<dbReference type="EMBL" id="HM137666">
    <property type="protein sequence ID" value="ADJ39778.1"/>
    <property type="molecule type" value="Genomic_DNA"/>
</dbReference>
<dbReference type="Gene3D" id="1.10.10.10">
    <property type="entry name" value="Winged helix-like DNA-binding domain superfamily/Winged helix DNA-binding domain"/>
    <property type="match status" value="2"/>
</dbReference>
<dbReference type="InterPro" id="IPR003647">
    <property type="entry name" value="Intron_nuc_1_rpt"/>
</dbReference>
<evidence type="ECO:0000313" key="5">
    <source>
        <dbReference type="Proteomes" id="UP000001092"/>
    </source>
</evidence>
<evidence type="ECO:0000313" key="7">
    <source>
        <dbReference type="Proteomes" id="UP000185271"/>
    </source>
</evidence>
<proteinExistence type="predicted"/>
<dbReference type="InterPro" id="IPR010896">
    <property type="entry name" value="NUMOD1"/>
</dbReference>
<organism evidence="3 7">
    <name type="scientific">Enterobacteria phage T4</name>
    <name type="common">Bacteriophage T4</name>
    <dbReference type="NCBI Taxonomy" id="10665"/>
    <lineage>
        <taxon>Viruses</taxon>
        <taxon>Duplodnaviria</taxon>
        <taxon>Heunggongvirae</taxon>
        <taxon>Uroviricota</taxon>
        <taxon>Caudoviricetes</taxon>
        <taxon>Pantevenvirales</taxon>
        <taxon>Straboviridae</taxon>
        <taxon>Tevenvirinae</taxon>
        <taxon>Tequatrovirus</taxon>
    </lineage>
</organism>
<evidence type="ECO:0000313" key="3">
    <source>
        <dbReference type="EMBL" id="AHY83532.1"/>
    </source>
</evidence>
<dbReference type="Proteomes" id="UP000185269">
    <property type="component" value="Genome"/>
</dbReference>
<accession>A0A023ZV55</accession>
<evidence type="ECO:0000259" key="1">
    <source>
        <dbReference type="SMART" id="SM00507"/>
    </source>
</evidence>
<dbReference type="InterPro" id="IPR002711">
    <property type="entry name" value="HNH"/>
</dbReference>
<accession>D9IE92</accession>
<dbReference type="KEGG" id="vg:1258824"/>
<dbReference type="SMART" id="SM00507">
    <property type="entry name" value="HNHc"/>
    <property type="match status" value="1"/>
</dbReference>
<dbReference type="Proteomes" id="UP000185271">
    <property type="component" value="Genome"/>
</dbReference>
<dbReference type="GO" id="GO:0004519">
    <property type="term" value="F:endonuclease activity"/>
    <property type="evidence" value="ECO:0007669"/>
    <property type="project" value="UniProtKB-KW"/>
</dbReference>
<keyword evidence="3" id="KW-0255">Endonuclease</keyword>
<dbReference type="Pfam" id="PF01844">
    <property type="entry name" value="HNH"/>
    <property type="match status" value="1"/>
</dbReference>
<dbReference type="GO" id="GO:0003676">
    <property type="term" value="F:nucleic acid binding"/>
    <property type="evidence" value="ECO:0007669"/>
    <property type="project" value="InterPro"/>
</dbReference>
<dbReference type="Proteomes" id="UP000001092">
    <property type="component" value="Segment"/>
</dbReference>
<feature type="domain" description="HNH nuclease" evidence="1">
    <location>
        <begin position="5"/>
        <end position="56"/>
    </location>
</feature>
<name>A0A023ZV55_BPT4</name>
<gene>
    <name evidence="3" type="primary">mobB</name>
    <name evidence="4" type="ORF">T4GT7_060</name>
    <name evidence="2" type="ORF">T4Tp061</name>
    <name evidence="3" type="ORF">T4wild_060</name>
</gene>
<dbReference type="SUPFAM" id="SSF64496">
    <property type="entry name" value="DNA-binding domain of intron-encoded endonucleases"/>
    <property type="match status" value="1"/>
</dbReference>
<keyword evidence="3" id="KW-0378">Hydrolase</keyword>
<reference evidence="6 7" key="2">
    <citation type="journal article" date="2015" name="MBio">
        <title>Covalent Modification of Bacteriophage T4 DNA Inhibits CRISPR-Cas9.</title>
        <authorList>
            <person name="Bryson A.L."/>
            <person name="Hwang Y."/>
            <person name="Sherrill-Mix S."/>
            <person name="Wu G.D."/>
            <person name="Lewis J.D."/>
            <person name="Black L."/>
            <person name="Clark T.A."/>
            <person name="Bushman F.D."/>
        </authorList>
    </citation>
    <scope>NUCLEOTIDE SEQUENCE [LARGE SCALE GENOMIC DNA]</scope>
    <source>
        <strain evidence="4">GT7</strain>
        <strain evidence="3">Wild</strain>
    </source>
</reference>
<reference evidence="2 5" key="1">
    <citation type="journal article" date="2010" name="Virol. J.">
        <title>Genomes of the T4-related bacteriophages as windows on microbial genome evolution.</title>
        <authorList>
            <person name="Petrov V.M."/>
            <person name="Ratnayaka S."/>
            <person name="Nolan J.M."/>
            <person name="Miller E.S."/>
            <person name="Karam J.D."/>
        </authorList>
    </citation>
    <scope>NUCLEOTIDE SEQUENCE [LARGE SCALE GENOMIC DNA]</scope>
    <source>
        <strain evidence="5">T4T</strain>
    </source>
</reference>
<dbReference type="InterPro" id="IPR036388">
    <property type="entry name" value="WH-like_DNA-bd_sf"/>
</dbReference>
<dbReference type="GO" id="GO:0008270">
    <property type="term" value="F:zinc ion binding"/>
    <property type="evidence" value="ECO:0007669"/>
    <property type="project" value="InterPro"/>
</dbReference>
<evidence type="ECO:0000313" key="6">
    <source>
        <dbReference type="Proteomes" id="UP000185269"/>
    </source>
</evidence>
<dbReference type="SMART" id="SM00497">
    <property type="entry name" value="IENR1"/>
    <property type="match status" value="2"/>
</dbReference>
<dbReference type="Pfam" id="PF07453">
    <property type="entry name" value="NUMOD1"/>
    <property type="match status" value="2"/>
</dbReference>
<dbReference type="InterPro" id="IPR003615">
    <property type="entry name" value="HNH_nuc"/>
</dbReference>
<keyword evidence="3" id="KW-0540">Nuclease</keyword>
<dbReference type="CDD" id="cd00085">
    <property type="entry name" value="HNHc"/>
    <property type="match status" value="1"/>
</dbReference>
<dbReference type="OrthoDB" id="19703at10239"/>
<dbReference type="RefSeq" id="NP_049674.1">
    <property type="nucleotide sequence ID" value="NC_000866.4"/>
</dbReference>
<evidence type="ECO:0000313" key="2">
    <source>
        <dbReference type="EMBL" id="ADJ39778.1"/>
    </source>
</evidence>
<organismHost>
    <name type="scientific">Escherichia coli</name>
    <dbReference type="NCBI Taxonomy" id="562"/>
</organismHost>
<evidence type="ECO:0000313" key="4">
    <source>
        <dbReference type="EMBL" id="AHY83920.1"/>
    </source>
</evidence>
<protein>
    <submittedName>
        <fullName evidence="3">Homing endonuclease</fullName>
    </submittedName>
</protein>
<dbReference type="GeneID" id="1258824"/>
<dbReference type="EMBL" id="KJ477686">
    <property type="protein sequence ID" value="AHY83920.1"/>
    <property type="molecule type" value="Genomic_DNA"/>
</dbReference>
<sequence length="264" mass="30363">MNYLNIYNLLIEKGLNRGNDKSLLTYYTETHHIIPRCMGGTDDKTNLVLLTPEEHFTAHLLLFKIYRLPKLALAIRMMCYSSDGTRLNNKMYGWIKTAVSSSISESMKEFWKDDDNKKYMSNARRNAGKPIYQYDLNGNFIRKYRCITDAAEDMSYSCSTSIKQCVDGKRKTAGGFQWKYYYSDNIGKPSRMSNATKQKMSKSKRGITQKRNVPVFQYDTTGKLLRVFPRIKDAAVSVKGCMSNIKKCISGKSKIAYGYVWAYS</sequence>